<proteinExistence type="predicted"/>
<dbReference type="Proteomes" id="UP000821866">
    <property type="component" value="Chromosome 7"/>
</dbReference>
<dbReference type="AlphaFoldDB" id="A0A9J6DER1"/>
<feature type="transmembrane region" description="Helical" evidence="1">
    <location>
        <begin position="20"/>
        <end position="45"/>
    </location>
</feature>
<sequence length="107" mass="11664">MLFYRALHWLPVNETAFMALGATVKSIGGVGLSLYFTATYSLLFYKHQSSYIVPLVWMYPLPYFAVAGCMLLGILIAVALPLDSCEITCLRRGTCCGPLCETAVACA</sequence>
<dbReference type="EMBL" id="JABSTU010000009">
    <property type="protein sequence ID" value="KAH8020607.1"/>
    <property type="molecule type" value="Genomic_DNA"/>
</dbReference>
<name>A0A9J6DER1_RHIMP</name>
<evidence type="ECO:0000313" key="3">
    <source>
        <dbReference type="Proteomes" id="UP000821866"/>
    </source>
</evidence>
<evidence type="ECO:0000256" key="1">
    <source>
        <dbReference type="SAM" id="Phobius"/>
    </source>
</evidence>
<keyword evidence="1" id="KW-0812">Transmembrane</keyword>
<keyword evidence="1" id="KW-1133">Transmembrane helix</keyword>
<comment type="caution">
    <text evidence="2">The sequence shown here is derived from an EMBL/GenBank/DDBJ whole genome shotgun (WGS) entry which is preliminary data.</text>
</comment>
<reference evidence="2" key="2">
    <citation type="submission" date="2021-09" db="EMBL/GenBank/DDBJ databases">
        <authorList>
            <person name="Jia N."/>
            <person name="Wang J."/>
            <person name="Shi W."/>
            <person name="Du L."/>
            <person name="Sun Y."/>
            <person name="Zhan W."/>
            <person name="Jiang J."/>
            <person name="Wang Q."/>
            <person name="Zhang B."/>
            <person name="Ji P."/>
            <person name="Sakyi L.B."/>
            <person name="Cui X."/>
            <person name="Yuan T."/>
            <person name="Jiang B."/>
            <person name="Yang W."/>
            <person name="Lam T.T.-Y."/>
            <person name="Chang Q."/>
            <person name="Ding S."/>
            <person name="Wang X."/>
            <person name="Zhu J."/>
            <person name="Ruan X."/>
            <person name="Zhao L."/>
            <person name="Wei J."/>
            <person name="Que T."/>
            <person name="Du C."/>
            <person name="Cheng J."/>
            <person name="Dai P."/>
            <person name="Han X."/>
            <person name="Huang E."/>
            <person name="Gao Y."/>
            <person name="Liu J."/>
            <person name="Shao H."/>
            <person name="Ye R."/>
            <person name="Li L."/>
            <person name="Wei W."/>
            <person name="Wang X."/>
            <person name="Wang C."/>
            <person name="Huo Q."/>
            <person name="Li W."/>
            <person name="Guo W."/>
            <person name="Chen H."/>
            <person name="Chen S."/>
            <person name="Zhou L."/>
            <person name="Zhou L."/>
            <person name="Ni X."/>
            <person name="Tian J."/>
            <person name="Zhou Y."/>
            <person name="Sheng Y."/>
            <person name="Liu T."/>
            <person name="Pan Y."/>
            <person name="Xia L."/>
            <person name="Li J."/>
            <person name="Zhao F."/>
            <person name="Cao W."/>
        </authorList>
    </citation>
    <scope>NUCLEOTIDE SEQUENCE</scope>
    <source>
        <strain evidence="2">Rmic-2018</strain>
        <tissue evidence="2">Larvae</tissue>
    </source>
</reference>
<keyword evidence="3" id="KW-1185">Reference proteome</keyword>
<protein>
    <submittedName>
        <fullName evidence="2">Uncharacterized protein</fullName>
    </submittedName>
</protein>
<feature type="transmembrane region" description="Helical" evidence="1">
    <location>
        <begin position="57"/>
        <end position="82"/>
    </location>
</feature>
<keyword evidence="1" id="KW-0472">Membrane</keyword>
<organism evidence="2 3">
    <name type="scientific">Rhipicephalus microplus</name>
    <name type="common">Cattle tick</name>
    <name type="synonym">Boophilus microplus</name>
    <dbReference type="NCBI Taxonomy" id="6941"/>
    <lineage>
        <taxon>Eukaryota</taxon>
        <taxon>Metazoa</taxon>
        <taxon>Ecdysozoa</taxon>
        <taxon>Arthropoda</taxon>
        <taxon>Chelicerata</taxon>
        <taxon>Arachnida</taxon>
        <taxon>Acari</taxon>
        <taxon>Parasitiformes</taxon>
        <taxon>Ixodida</taxon>
        <taxon>Ixodoidea</taxon>
        <taxon>Ixodidae</taxon>
        <taxon>Rhipicephalinae</taxon>
        <taxon>Rhipicephalus</taxon>
        <taxon>Boophilus</taxon>
    </lineage>
</organism>
<evidence type="ECO:0000313" key="2">
    <source>
        <dbReference type="EMBL" id="KAH8020607.1"/>
    </source>
</evidence>
<accession>A0A9J6DER1</accession>
<gene>
    <name evidence="2" type="ORF">HPB51_002556</name>
</gene>
<reference evidence="2" key="1">
    <citation type="journal article" date="2020" name="Cell">
        <title>Large-Scale Comparative Analyses of Tick Genomes Elucidate Their Genetic Diversity and Vector Capacities.</title>
        <authorList>
            <consortium name="Tick Genome and Microbiome Consortium (TIGMIC)"/>
            <person name="Jia N."/>
            <person name="Wang J."/>
            <person name="Shi W."/>
            <person name="Du L."/>
            <person name="Sun Y."/>
            <person name="Zhan W."/>
            <person name="Jiang J.F."/>
            <person name="Wang Q."/>
            <person name="Zhang B."/>
            <person name="Ji P."/>
            <person name="Bell-Sakyi L."/>
            <person name="Cui X.M."/>
            <person name="Yuan T.T."/>
            <person name="Jiang B.G."/>
            <person name="Yang W.F."/>
            <person name="Lam T.T."/>
            <person name="Chang Q.C."/>
            <person name="Ding S.J."/>
            <person name="Wang X.J."/>
            <person name="Zhu J.G."/>
            <person name="Ruan X.D."/>
            <person name="Zhao L."/>
            <person name="Wei J.T."/>
            <person name="Ye R.Z."/>
            <person name="Que T.C."/>
            <person name="Du C.H."/>
            <person name="Zhou Y.H."/>
            <person name="Cheng J.X."/>
            <person name="Dai P.F."/>
            <person name="Guo W.B."/>
            <person name="Han X.H."/>
            <person name="Huang E.J."/>
            <person name="Li L.F."/>
            <person name="Wei W."/>
            <person name="Gao Y.C."/>
            <person name="Liu J.Z."/>
            <person name="Shao H.Z."/>
            <person name="Wang X."/>
            <person name="Wang C.C."/>
            <person name="Yang T.C."/>
            <person name="Huo Q.B."/>
            <person name="Li W."/>
            <person name="Chen H.Y."/>
            <person name="Chen S.E."/>
            <person name="Zhou L.G."/>
            <person name="Ni X.B."/>
            <person name="Tian J.H."/>
            <person name="Sheng Y."/>
            <person name="Liu T."/>
            <person name="Pan Y.S."/>
            <person name="Xia L.Y."/>
            <person name="Li J."/>
            <person name="Zhao F."/>
            <person name="Cao W.C."/>
        </authorList>
    </citation>
    <scope>NUCLEOTIDE SEQUENCE</scope>
    <source>
        <strain evidence="2">Rmic-2018</strain>
    </source>
</reference>